<sequence length="67" mass="7509">MGSKFFCCCCPASDEPPSTVYPYDAGTSQEYHPRTFDLSSGLHRNSEQRRCPHPNNKKMKACTAARP</sequence>
<accession>A0A7J7W486</accession>
<organism evidence="2 3">
    <name type="scientific">Pipistrellus kuhlii</name>
    <name type="common">Kuhl's pipistrelle</name>
    <dbReference type="NCBI Taxonomy" id="59472"/>
    <lineage>
        <taxon>Eukaryota</taxon>
        <taxon>Metazoa</taxon>
        <taxon>Chordata</taxon>
        <taxon>Craniata</taxon>
        <taxon>Vertebrata</taxon>
        <taxon>Euteleostomi</taxon>
        <taxon>Mammalia</taxon>
        <taxon>Eutheria</taxon>
        <taxon>Laurasiatheria</taxon>
        <taxon>Chiroptera</taxon>
        <taxon>Yangochiroptera</taxon>
        <taxon>Vespertilionidae</taxon>
        <taxon>Pipistrellus</taxon>
    </lineage>
</organism>
<comment type="caution">
    <text evidence="2">The sequence shown here is derived from an EMBL/GenBank/DDBJ whole genome shotgun (WGS) entry which is preliminary data.</text>
</comment>
<evidence type="ECO:0000313" key="3">
    <source>
        <dbReference type="Proteomes" id="UP000558488"/>
    </source>
</evidence>
<feature type="region of interest" description="Disordered" evidence="1">
    <location>
        <begin position="43"/>
        <end position="67"/>
    </location>
</feature>
<proteinExistence type="predicted"/>
<keyword evidence="3" id="KW-1185">Reference proteome</keyword>
<dbReference type="AlphaFoldDB" id="A0A7J7W486"/>
<name>A0A7J7W486_PIPKU</name>
<evidence type="ECO:0000313" key="2">
    <source>
        <dbReference type="EMBL" id="KAF6332202.1"/>
    </source>
</evidence>
<dbReference type="Proteomes" id="UP000558488">
    <property type="component" value="Unassembled WGS sequence"/>
</dbReference>
<dbReference type="EMBL" id="JACAGB010000012">
    <property type="protein sequence ID" value="KAF6332202.1"/>
    <property type="molecule type" value="Genomic_DNA"/>
</dbReference>
<gene>
    <name evidence="2" type="ORF">mPipKuh1_017298</name>
</gene>
<reference evidence="2 3" key="1">
    <citation type="journal article" date="2020" name="Nature">
        <title>Six reference-quality genomes reveal evolution of bat adaptations.</title>
        <authorList>
            <person name="Jebb D."/>
            <person name="Huang Z."/>
            <person name="Pippel M."/>
            <person name="Hughes G.M."/>
            <person name="Lavrichenko K."/>
            <person name="Devanna P."/>
            <person name="Winkler S."/>
            <person name="Jermiin L.S."/>
            <person name="Skirmuntt E.C."/>
            <person name="Katzourakis A."/>
            <person name="Burkitt-Gray L."/>
            <person name="Ray D.A."/>
            <person name="Sullivan K.A.M."/>
            <person name="Roscito J.G."/>
            <person name="Kirilenko B.M."/>
            <person name="Davalos L.M."/>
            <person name="Corthals A.P."/>
            <person name="Power M.L."/>
            <person name="Jones G."/>
            <person name="Ransome R.D."/>
            <person name="Dechmann D.K.N."/>
            <person name="Locatelli A.G."/>
            <person name="Puechmaille S.J."/>
            <person name="Fedrigo O."/>
            <person name="Jarvis E.D."/>
            <person name="Hiller M."/>
            <person name="Vernes S.C."/>
            <person name="Myers E.W."/>
            <person name="Teeling E.C."/>
        </authorList>
    </citation>
    <scope>NUCLEOTIDE SEQUENCE [LARGE SCALE GENOMIC DNA]</scope>
    <source>
        <strain evidence="2">MPipKuh1</strain>
        <tissue evidence="2">Flight muscle</tissue>
    </source>
</reference>
<evidence type="ECO:0000256" key="1">
    <source>
        <dbReference type="SAM" id="MobiDB-lite"/>
    </source>
</evidence>
<protein>
    <submittedName>
        <fullName evidence="2">Testis expressed 53</fullName>
    </submittedName>
</protein>
<feature type="compositionally biased region" description="Basic residues" evidence="1">
    <location>
        <begin position="51"/>
        <end position="60"/>
    </location>
</feature>